<feature type="transmembrane region" description="Helical" evidence="1">
    <location>
        <begin position="21"/>
        <end position="41"/>
    </location>
</feature>
<comment type="caution">
    <text evidence="2">The sequence shown here is derived from an EMBL/GenBank/DDBJ whole genome shotgun (WGS) entry which is preliminary data.</text>
</comment>
<sequence>MVRSSSGDDGRTDAVGPGARQLLAVAVLFAVLGGALVRVATVAAPPAALWTALGVVVVAAAVVLFGADAVRVALDGFGR</sequence>
<evidence type="ECO:0000313" key="2">
    <source>
        <dbReference type="EMBL" id="MFC7135506.1"/>
    </source>
</evidence>
<evidence type="ECO:0000313" key="3">
    <source>
        <dbReference type="Proteomes" id="UP001596368"/>
    </source>
</evidence>
<reference evidence="2 3" key="1">
    <citation type="journal article" date="2019" name="Int. J. Syst. Evol. Microbiol.">
        <title>The Global Catalogue of Microorganisms (GCM) 10K type strain sequencing project: providing services to taxonomists for standard genome sequencing and annotation.</title>
        <authorList>
            <consortium name="The Broad Institute Genomics Platform"/>
            <consortium name="The Broad Institute Genome Sequencing Center for Infectious Disease"/>
            <person name="Wu L."/>
            <person name="Ma J."/>
        </authorList>
    </citation>
    <scope>NUCLEOTIDE SEQUENCE [LARGE SCALE GENOMIC DNA]</scope>
    <source>
        <strain evidence="2 3">DT92</strain>
    </source>
</reference>
<keyword evidence="1" id="KW-0472">Membrane</keyword>
<proteinExistence type="predicted"/>
<dbReference type="RefSeq" id="WP_284013168.1">
    <property type="nucleotide sequence ID" value="NZ_CP126156.1"/>
</dbReference>
<dbReference type="EMBL" id="JBHSZG010000001">
    <property type="protein sequence ID" value="MFC7135506.1"/>
    <property type="molecule type" value="Genomic_DNA"/>
</dbReference>
<accession>A0ABD5XPP0</accession>
<dbReference type="Proteomes" id="UP001596368">
    <property type="component" value="Unassembled WGS sequence"/>
</dbReference>
<name>A0ABD5XPP0_9EURY</name>
<feature type="transmembrane region" description="Helical" evidence="1">
    <location>
        <begin position="47"/>
        <end position="70"/>
    </location>
</feature>
<keyword evidence="3" id="KW-1185">Reference proteome</keyword>
<keyword evidence="1" id="KW-0812">Transmembrane</keyword>
<protein>
    <submittedName>
        <fullName evidence="2">Uncharacterized protein</fullName>
    </submittedName>
</protein>
<dbReference type="AlphaFoldDB" id="A0ABD5XPP0"/>
<evidence type="ECO:0000256" key="1">
    <source>
        <dbReference type="SAM" id="Phobius"/>
    </source>
</evidence>
<keyword evidence="1" id="KW-1133">Transmembrane helix</keyword>
<organism evidence="2 3">
    <name type="scientific">Halobaculum litoreum</name>
    <dbReference type="NCBI Taxonomy" id="3031998"/>
    <lineage>
        <taxon>Archaea</taxon>
        <taxon>Methanobacteriati</taxon>
        <taxon>Methanobacteriota</taxon>
        <taxon>Stenosarchaea group</taxon>
        <taxon>Halobacteria</taxon>
        <taxon>Halobacteriales</taxon>
        <taxon>Haloferacaceae</taxon>
        <taxon>Halobaculum</taxon>
    </lineage>
</organism>
<gene>
    <name evidence="2" type="ORF">ACFQRB_00515</name>
</gene>
<dbReference type="GeneID" id="81123275"/>